<organism evidence="2 3">
    <name type="scientific">Oryza meyeriana var. granulata</name>
    <dbReference type="NCBI Taxonomy" id="110450"/>
    <lineage>
        <taxon>Eukaryota</taxon>
        <taxon>Viridiplantae</taxon>
        <taxon>Streptophyta</taxon>
        <taxon>Embryophyta</taxon>
        <taxon>Tracheophyta</taxon>
        <taxon>Spermatophyta</taxon>
        <taxon>Magnoliopsida</taxon>
        <taxon>Liliopsida</taxon>
        <taxon>Poales</taxon>
        <taxon>Poaceae</taxon>
        <taxon>BOP clade</taxon>
        <taxon>Oryzoideae</taxon>
        <taxon>Oryzeae</taxon>
        <taxon>Oryzinae</taxon>
        <taxon>Oryza</taxon>
        <taxon>Oryza meyeriana</taxon>
    </lineage>
</organism>
<keyword evidence="3" id="KW-1185">Reference proteome</keyword>
<name>A0A6G1CX27_9ORYZ</name>
<dbReference type="Pfam" id="PF04780">
    <property type="entry name" value="DUF629"/>
    <property type="match status" value="1"/>
</dbReference>
<gene>
    <name evidence="2" type="ORF">E2562_036036</name>
</gene>
<dbReference type="Gene3D" id="1.25.40.10">
    <property type="entry name" value="Tetratricopeptide repeat domain"/>
    <property type="match status" value="1"/>
</dbReference>
<evidence type="ECO:0000313" key="3">
    <source>
        <dbReference type="Proteomes" id="UP000479710"/>
    </source>
</evidence>
<dbReference type="InterPro" id="IPR011990">
    <property type="entry name" value="TPR-like_helical_dom_sf"/>
</dbReference>
<sequence>MAGRRSENPRQDAVAVLQMHREGRHEEALARAADLATNNRSSAVACNLAGDLNLKAYFRNRQRNPELALKHANSAVEHYNLAMNASPNCIETIAAFGEALSASKQHDRAAAKFRWAKSISSPADPANQHAAFDTRGLSTKKERIAKAKDRLQRAVDINTNASCEEEVLKVLDIMARQGLDAAGRAVVNVGYRFPLSARAQLLRAHVMLQLSNSLLQEIDRRWILIVALHIISEAALTFKNSLVIALSHGEVLAILRKYDAAEKECYRALRIDKPRDPVGHDIPPGSVGGEEYADRVCFVKEQIHALLKRVVSAAVHDFSLMTREQQEDILSVRVNTLYEHFKGIDPSLANSILDAQLFIKRQSRWDFWICPYPTCTNPKFHTSQALWVHLSTSFEHNEDFQKSFHSVLGNAETCGNESKGPSSFDVISFSGDSHQQETFCFTQIHDLFDQMVLCPSGATEILPTAEMQRKIQREGAEVLDSIKEYLRTSADLFSNEVWHLYKTWFQFS</sequence>
<dbReference type="AlphaFoldDB" id="A0A6G1CX27"/>
<feature type="domain" description="DUF629" evidence="1">
    <location>
        <begin position="321"/>
        <end position="408"/>
    </location>
</feature>
<dbReference type="SUPFAM" id="SSF48452">
    <property type="entry name" value="TPR-like"/>
    <property type="match status" value="1"/>
</dbReference>
<evidence type="ECO:0000313" key="2">
    <source>
        <dbReference type="EMBL" id="KAF0904667.1"/>
    </source>
</evidence>
<dbReference type="PANTHER" id="PTHR34465:SF6">
    <property type="entry name" value="OS11G0599000 PROTEIN"/>
    <property type="match status" value="1"/>
</dbReference>
<dbReference type="OrthoDB" id="679732at2759"/>
<dbReference type="InterPro" id="IPR006865">
    <property type="entry name" value="DUF629"/>
</dbReference>
<reference evidence="2 3" key="1">
    <citation type="submission" date="2019-11" db="EMBL/GenBank/DDBJ databases">
        <title>Whole genome sequence of Oryza granulata.</title>
        <authorList>
            <person name="Li W."/>
        </authorList>
    </citation>
    <scope>NUCLEOTIDE SEQUENCE [LARGE SCALE GENOMIC DNA]</scope>
    <source>
        <strain evidence="3">cv. Menghai</strain>
        <tissue evidence="2">Leaf</tissue>
    </source>
</reference>
<dbReference type="Proteomes" id="UP000479710">
    <property type="component" value="Unassembled WGS sequence"/>
</dbReference>
<accession>A0A6G1CX27</accession>
<dbReference type="PANTHER" id="PTHR34465">
    <property type="entry name" value="CARBOXYL-TERMINAL HYDROLASE-LIKE PROTEIN, PUTATIVE (DUF627 AND DUF629)-RELATED"/>
    <property type="match status" value="1"/>
</dbReference>
<protein>
    <recommendedName>
        <fullName evidence="1">DUF629 domain-containing protein</fullName>
    </recommendedName>
</protein>
<proteinExistence type="predicted"/>
<evidence type="ECO:0000259" key="1">
    <source>
        <dbReference type="Pfam" id="PF04780"/>
    </source>
</evidence>
<comment type="caution">
    <text evidence="2">The sequence shown here is derived from an EMBL/GenBank/DDBJ whole genome shotgun (WGS) entry which is preliminary data.</text>
</comment>
<dbReference type="EMBL" id="SPHZ02000008">
    <property type="protein sequence ID" value="KAF0904667.1"/>
    <property type="molecule type" value="Genomic_DNA"/>
</dbReference>